<dbReference type="Pfam" id="PF13650">
    <property type="entry name" value="Asp_protease_2"/>
    <property type="match status" value="1"/>
</dbReference>
<evidence type="ECO:0000313" key="4">
    <source>
        <dbReference type="RefSeq" id="XP_014663880.1"/>
    </source>
</evidence>
<proteinExistence type="predicted"/>
<dbReference type="SUPFAM" id="SSF50630">
    <property type="entry name" value="Acid proteases"/>
    <property type="match status" value="1"/>
</dbReference>
<dbReference type="InterPro" id="IPR001995">
    <property type="entry name" value="Peptidase_A2_cat"/>
</dbReference>
<dbReference type="InterPro" id="IPR021109">
    <property type="entry name" value="Peptidase_aspartic_dom_sf"/>
</dbReference>
<keyword evidence="3" id="KW-1185">Reference proteome</keyword>
<dbReference type="PROSITE" id="PS00141">
    <property type="entry name" value="ASP_PROTEASE"/>
    <property type="match status" value="1"/>
</dbReference>
<dbReference type="PANTHER" id="PTHR24559">
    <property type="entry name" value="TRANSPOSON TY3-I GAG-POL POLYPROTEIN"/>
    <property type="match status" value="1"/>
</dbReference>
<dbReference type="InterPro" id="IPR053134">
    <property type="entry name" value="RNA-dir_DNA_polymerase"/>
</dbReference>
<protein>
    <submittedName>
        <fullName evidence="4">Uncharacterized protein LOC106806456</fullName>
    </submittedName>
</protein>
<dbReference type="PROSITE" id="PS50175">
    <property type="entry name" value="ASP_PROT_RETROV"/>
    <property type="match status" value="1"/>
</dbReference>
<evidence type="ECO:0000256" key="1">
    <source>
        <dbReference type="ARBA" id="ARBA00022801"/>
    </source>
</evidence>
<dbReference type="Gene3D" id="2.40.70.10">
    <property type="entry name" value="Acid Proteases"/>
    <property type="match status" value="1"/>
</dbReference>
<dbReference type="InterPro" id="IPR043128">
    <property type="entry name" value="Rev_trsase/Diguanyl_cyclase"/>
</dbReference>
<accession>A0ABM1DVA9</accession>
<dbReference type="Gene3D" id="3.10.10.10">
    <property type="entry name" value="HIV Type 1 Reverse Transcriptase, subunit A, domain 1"/>
    <property type="match status" value="1"/>
</dbReference>
<dbReference type="SUPFAM" id="SSF56672">
    <property type="entry name" value="DNA/RNA polymerases"/>
    <property type="match status" value="1"/>
</dbReference>
<organism evidence="3 4">
    <name type="scientific">Priapulus caudatus</name>
    <name type="common">Priapulid worm</name>
    <dbReference type="NCBI Taxonomy" id="37621"/>
    <lineage>
        <taxon>Eukaryota</taxon>
        <taxon>Metazoa</taxon>
        <taxon>Ecdysozoa</taxon>
        <taxon>Scalidophora</taxon>
        <taxon>Priapulida</taxon>
        <taxon>Priapulimorpha</taxon>
        <taxon>Priapulimorphida</taxon>
        <taxon>Priapulidae</taxon>
        <taxon>Priapulus</taxon>
    </lineage>
</organism>
<feature type="domain" description="Peptidase A2" evidence="2">
    <location>
        <begin position="15"/>
        <end position="28"/>
    </location>
</feature>
<dbReference type="GeneID" id="106806456"/>
<dbReference type="Gene3D" id="3.30.70.270">
    <property type="match status" value="1"/>
</dbReference>
<dbReference type="Proteomes" id="UP000695022">
    <property type="component" value="Unplaced"/>
</dbReference>
<dbReference type="Pfam" id="PF00078">
    <property type="entry name" value="RVT_1"/>
    <property type="match status" value="1"/>
</dbReference>
<evidence type="ECO:0000313" key="3">
    <source>
        <dbReference type="Proteomes" id="UP000695022"/>
    </source>
</evidence>
<name>A0ABM1DVA9_PRICU</name>
<keyword evidence="1" id="KW-0378">Hydrolase</keyword>
<dbReference type="PANTHER" id="PTHR24559:SF444">
    <property type="entry name" value="REVERSE TRANSCRIPTASE DOMAIN-CONTAINING PROTEIN"/>
    <property type="match status" value="1"/>
</dbReference>
<dbReference type="InterPro" id="IPR000477">
    <property type="entry name" value="RT_dom"/>
</dbReference>
<dbReference type="InterPro" id="IPR001969">
    <property type="entry name" value="Aspartic_peptidase_AS"/>
</dbReference>
<dbReference type="CDD" id="cd01647">
    <property type="entry name" value="RT_LTR"/>
    <property type="match status" value="1"/>
</dbReference>
<sequence>MPSWRVGLVVCGKAVEFLLDTGAEVTLLDSGAHERLPQGKPGLTPTVAEVVDVQQRPLPTLGECEVQLGFGGQRYLHDVLVVQMREVSGMLGMDFMCQHNCQLDTGRGYLTIDGVTHALYGGRPVDDHRLCAPRTVQIPARHRAVVHGSVRRSGWVVAHLAIVEPTRRFAEGRARRGVVMAHCLVDTAGNRVPLAVVNVGSEEVVIQQGAELAHLEDIAQVGRVGDGECNSAEKAVQQVPLHLQGLINGMDASVTTEQRGAVIETVDAYRNQFAALGGALGQTCVVKHTIDTGNHYLIKQAPQRCPLGKQQALDEELDRMLDAGIVQPSDSPWASPVVLVTKKDGAVRFCIDFRKFNDVTRKDAYPLPRIDDTLDSLAGVTWFSTLDLASGFWQVEMDYRDAAKTAFGEKRGLL</sequence>
<reference evidence="4" key="1">
    <citation type="submission" date="2025-08" db="UniProtKB">
        <authorList>
            <consortium name="RefSeq"/>
        </authorList>
    </citation>
    <scope>IDENTIFICATION</scope>
</reference>
<dbReference type="RefSeq" id="XP_014663880.1">
    <property type="nucleotide sequence ID" value="XM_014808394.1"/>
</dbReference>
<dbReference type="InterPro" id="IPR043502">
    <property type="entry name" value="DNA/RNA_pol_sf"/>
</dbReference>
<gene>
    <name evidence="4" type="primary">LOC106806456</name>
</gene>
<dbReference type="CDD" id="cd00303">
    <property type="entry name" value="retropepsin_like"/>
    <property type="match status" value="1"/>
</dbReference>
<evidence type="ECO:0000259" key="2">
    <source>
        <dbReference type="PROSITE" id="PS50175"/>
    </source>
</evidence>